<sequence length="173" mass="17933">MSVYGLDLGHATTVEAEHWLADLPSVPGLVACTHLVHHGRRRVVITLAAPAGLDTVGLPYRADQPTGEDGATRTAADDHAAGRAGRAVIYPGVERLVGVLSVADLLAASAIGRVKLIGGVDPTVAPDTLIDTRDFVRPQWMDGELTLVATPAPAGRIAPFEVPNPTPCCGGSH</sequence>
<accession>A0A8J3QZE5</accession>
<keyword evidence="2" id="KW-1185">Reference proteome</keyword>
<gene>
    <name evidence="1" type="ORF">Raf01_55930</name>
</gene>
<dbReference type="EMBL" id="BONZ01000055">
    <property type="protein sequence ID" value="GIH17421.1"/>
    <property type="molecule type" value="Genomic_DNA"/>
</dbReference>
<dbReference type="AlphaFoldDB" id="A0A8J3QZE5"/>
<proteinExistence type="predicted"/>
<protein>
    <submittedName>
        <fullName evidence="1">Uncharacterized protein</fullName>
    </submittedName>
</protein>
<reference evidence="1" key="1">
    <citation type="submission" date="2021-01" db="EMBL/GenBank/DDBJ databases">
        <title>Whole genome shotgun sequence of Rugosimonospora africana NBRC 104875.</title>
        <authorList>
            <person name="Komaki H."/>
            <person name="Tamura T."/>
        </authorList>
    </citation>
    <scope>NUCLEOTIDE SEQUENCE</scope>
    <source>
        <strain evidence="1">NBRC 104875</strain>
    </source>
</reference>
<evidence type="ECO:0000313" key="2">
    <source>
        <dbReference type="Proteomes" id="UP000642748"/>
    </source>
</evidence>
<organism evidence="1 2">
    <name type="scientific">Rugosimonospora africana</name>
    <dbReference type="NCBI Taxonomy" id="556532"/>
    <lineage>
        <taxon>Bacteria</taxon>
        <taxon>Bacillati</taxon>
        <taxon>Actinomycetota</taxon>
        <taxon>Actinomycetes</taxon>
        <taxon>Micromonosporales</taxon>
        <taxon>Micromonosporaceae</taxon>
        <taxon>Rugosimonospora</taxon>
    </lineage>
</organism>
<name>A0A8J3QZE5_9ACTN</name>
<evidence type="ECO:0000313" key="1">
    <source>
        <dbReference type="EMBL" id="GIH17421.1"/>
    </source>
</evidence>
<comment type="caution">
    <text evidence="1">The sequence shown here is derived from an EMBL/GenBank/DDBJ whole genome shotgun (WGS) entry which is preliminary data.</text>
</comment>
<dbReference type="RefSeq" id="WP_203920982.1">
    <property type="nucleotide sequence ID" value="NZ_BONZ01000055.1"/>
</dbReference>
<dbReference type="Proteomes" id="UP000642748">
    <property type="component" value="Unassembled WGS sequence"/>
</dbReference>